<feature type="transmembrane region" description="Helical" evidence="9">
    <location>
        <begin position="143"/>
        <end position="170"/>
    </location>
</feature>
<dbReference type="KEGG" id="smus:C7J88_06325"/>
<evidence type="ECO:0000256" key="8">
    <source>
        <dbReference type="ARBA" id="ARBA00025074"/>
    </source>
</evidence>
<feature type="transmembrane region" description="Helical" evidence="9">
    <location>
        <begin position="176"/>
        <end position="194"/>
    </location>
</feature>
<reference evidence="13 14" key="2">
    <citation type="submission" date="2017-06" db="EMBL/GenBank/DDBJ databases">
        <authorList>
            <consortium name="Pathogen Informatics"/>
        </authorList>
    </citation>
    <scope>NUCLEOTIDE SEQUENCE [LARGE SCALE GENOMIC DNA]</scope>
    <source>
        <strain evidence="13 14">NCTC13833</strain>
    </source>
</reference>
<comment type="function">
    <text evidence="8">May be involved in multidrug export. Transmembrane domains (TMD) form a pore in the cell membrane and the ATP-binding domain (NBD) is responsible for energy generation.</text>
</comment>
<dbReference type="CDD" id="cd03254">
    <property type="entry name" value="ABCC_Glucan_exporter_like"/>
    <property type="match status" value="1"/>
</dbReference>
<keyword evidence="15" id="KW-1185">Reference proteome</keyword>
<evidence type="ECO:0000256" key="9">
    <source>
        <dbReference type="SAM" id="Phobius"/>
    </source>
</evidence>
<accession>A0A240C9R3</accession>
<evidence type="ECO:0000259" key="10">
    <source>
        <dbReference type="PROSITE" id="PS50893"/>
    </source>
</evidence>
<reference evidence="12" key="4">
    <citation type="submission" date="2024-05" db="EMBL/GenBank/DDBJ databases">
        <authorList>
            <person name="Sun Q."/>
            <person name="Sedlacek I."/>
        </authorList>
    </citation>
    <scope>NUCLEOTIDE SEQUENCE</scope>
    <source>
        <strain evidence="12">CCM 4175</strain>
    </source>
</reference>
<evidence type="ECO:0000256" key="5">
    <source>
        <dbReference type="ARBA" id="ARBA00022840"/>
    </source>
</evidence>
<dbReference type="EMBL" id="BMCB01000004">
    <property type="protein sequence ID" value="GGA87866.1"/>
    <property type="molecule type" value="Genomic_DNA"/>
</dbReference>
<evidence type="ECO:0000259" key="11">
    <source>
        <dbReference type="PROSITE" id="PS50929"/>
    </source>
</evidence>
<evidence type="ECO:0000256" key="1">
    <source>
        <dbReference type="ARBA" id="ARBA00004651"/>
    </source>
</evidence>
<keyword evidence="2" id="KW-0813">Transport</keyword>
<dbReference type="GO" id="GO:0015421">
    <property type="term" value="F:ABC-type oligopeptide transporter activity"/>
    <property type="evidence" value="ECO:0007669"/>
    <property type="project" value="TreeGrafter"/>
</dbReference>
<dbReference type="RefSeq" id="WP_095117869.1">
    <property type="nucleotide sequence ID" value="NZ_BMCB01000004.1"/>
</dbReference>
<dbReference type="PROSITE" id="PS00211">
    <property type="entry name" value="ABC_TRANSPORTER_1"/>
    <property type="match status" value="1"/>
</dbReference>
<dbReference type="Proteomes" id="UP000243706">
    <property type="component" value="Chromosome 1"/>
</dbReference>
<comment type="subcellular location">
    <subcellularLocation>
        <location evidence="1">Cell membrane</location>
        <topology evidence="1">Multi-pass membrane protein</topology>
    </subcellularLocation>
</comment>
<reference evidence="12" key="1">
    <citation type="journal article" date="2014" name="Int. J. Syst. Evol. Microbiol.">
        <title>Complete genome of a new Firmicutes species belonging to the dominant human colonic microbiota ('Ruminococcus bicirculans') reveals two chromosomes and a selective capacity to utilize plant glucans.</title>
        <authorList>
            <consortium name="NISC Comparative Sequencing Program"/>
            <person name="Wegmann U."/>
            <person name="Louis P."/>
            <person name="Goesmann A."/>
            <person name="Henrissat B."/>
            <person name="Duncan S.H."/>
            <person name="Flint H.J."/>
        </authorList>
    </citation>
    <scope>NUCLEOTIDE SEQUENCE</scope>
    <source>
        <strain evidence="12">CCM 4175</strain>
    </source>
</reference>
<dbReference type="SUPFAM" id="SSF52540">
    <property type="entry name" value="P-loop containing nucleoside triphosphate hydrolases"/>
    <property type="match status" value="1"/>
</dbReference>
<dbReference type="CDD" id="cd18544">
    <property type="entry name" value="ABC_6TM_TmrA_like"/>
    <property type="match status" value="1"/>
</dbReference>
<evidence type="ECO:0000313" key="15">
    <source>
        <dbReference type="Proteomes" id="UP000652995"/>
    </source>
</evidence>
<dbReference type="InterPro" id="IPR039421">
    <property type="entry name" value="Type_1_exporter"/>
</dbReference>
<evidence type="ECO:0000256" key="7">
    <source>
        <dbReference type="ARBA" id="ARBA00023136"/>
    </source>
</evidence>
<evidence type="ECO:0000256" key="2">
    <source>
        <dbReference type="ARBA" id="ARBA00022448"/>
    </source>
</evidence>
<feature type="transmembrane region" description="Helical" evidence="9">
    <location>
        <begin position="33"/>
        <end position="54"/>
    </location>
</feature>
<dbReference type="InterPro" id="IPR003439">
    <property type="entry name" value="ABC_transporter-like_ATP-bd"/>
</dbReference>
<dbReference type="PROSITE" id="PS50893">
    <property type="entry name" value="ABC_TRANSPORTER_2"/>
    <property type="match status" value="1"/>
</dbReference>
<evidence type="ECO:0000313" key="13">
    <source>
        <dbReference type="EMBL" id="SNW04322.1"/>
    </source>
</evidence>
<dbReference type="EMBL" id="LT906464">
    <property type="protein sequence ID" value="SNW04322.1"/>
    <property type="molecule type" value="Genomic_DNA"/>
</dbReference>
<evidence type="ECO:0000256" key="6">
    <source>
        <dbReference type="ARBA" id="ARBA00022989"/>
    </source>
</evidence>
<dbReference type="InterPro" id="IPR027417">
    <property type="entry name" value="P-loop_NTPase"/>
</dbReference>
<dbReference type="InterPro" id="IPR036640">
    <property type="entry name" value="ABC1_TM_sf"/>
</dbReference>
<reference evidence="15" key="3">
    <citation type="journal article" date="2019" name="Int. J. Syst. Evol. Microbiol.">
        <title>The Global Catalogue of Microorganisms (GCM) 10K type strain sequencing project: providing services to taxonomists for standard genome sequencing and annotation.</title>
        <authorList>
            <consortium name="The Broad Institute Genomics Platform"/>
            <consortium name="The Broad Institute Genome Sequencing Center for Infectious Disease"/>
            <person name="Wu L."/>
            <person name="Ma J."/>
        </authorList>
    </citation>
    <scope>NUCLEOTIDE SEQUENCE [LARGE SCALE GENOMIC DNA]</scope>
    <source>
        <strain evidence="15">CCM 4175</strain>
    </source>
</reference>
<dbReference type="OrthoDB" id="9770415at2"/>
<feature type="domain" description="ABC transmembrane type-1" evidence="11">
    <location>
        <begin position="35"/>
        <end position="320"/>
    </location>
</feature>
<evidence type="ECO:0000256" key="4">
    <source>
        <dbReference type="ARBA" id="ARBA00022741"/>
    </source>
</evidence>
<keyword evidence="13" id="KW-0378">Hydrolase</keyword>
<keyword evidence="6 9" id="KW-1133">Transmembrane helix</keyword>
<feature type="transmembrane region" description="Helical" evidence="9">
    <location>
        <begin position="74"/>
        <end position="98"/>
    </location>
</feature>
<dbReference type="Gene3D" id="3.40.50.300">
    <property type="entry name" value="P-loop containing nucleotide triphosphate hydrolases"/>
    <property type="match status" value="1"/>
</dbReference>
<evidence type="ECO:0000256" key="3">
    <source>
        <dbReference type="ARBA" id="ARBA00022692"/>
    </source>
</evidence>
<keyword evidence="4" id="KW-0547">Nucleotide-binding</keyword>
<keyword evidence="3 9" id="KW-0812">Transmembrane</keyword>
<dbReference type="InterPro" id="IPR003593">
    <property type="entry name" value="AAA+_ATPase"/>
</dbReference>
<evidence type="ECO:0000313" key="14">
    <source>
        <dbReference type="Proteomes" id="UP000243706"/>
    </source>
</evidence>
<dbReference type="EC" id="3.6.3.-" evidence="13"/>
<name>A0A240C9R3_9STAP</name>
<dbReference type="GO" id="GO:0005524">
    <property type="term" value="F:ATP binding"/>
    <property type="evidence" value="ECO:0007669"/>
    <property type="project" value="UniProtKB-KW"/>
</dbReference>
<dbReference type="SMART" id="SM00382">
    <property type="entry name" value="AAA"/>
    <property type="match status" value="1"/>
</dbReference>
<dbReference type="InterPro" id="IPR017871">
    <property type="entry name" value="ABC_transporter-like_CS"/>
</dbReference>
<sequence>MTRHTKEVIQLSAKEQLHVLLRLLRYTLPFKKLIVVSLLTLSISIAASMSIPYIVKVFIDEYLLHSRLSNQQVIGLLIAFIIIQIVGAITTYLSVYYLEYLALKVIQQLRIDAFHDITRLGMAFFDETPSGSIVSRLTNDTEAIIEMFTGVLTSFLQAFLMIIASFVMMFVLDVRVALFALLFVPVIIVILACYRKFASVYFNETRQRLSDLNAKLAESIEGMKIIQVFNQQQRLREEFGAINAAHYDKSMKTIQLDSLMLRPAMTMLATFATVMILGYFGILSFSETVTAGVIYAFIQYMQRFFEPINQVSQNLNIFQQAIVSASRVFKMMDNETHAPTQQEDETATIQQGRIEFKNVSFSYDGTHDVLHDISFVAEPGQTVALVGHTGSGKSTIANLFMRFYEFERGDILIDGKSIKSYSQQTLKQSIGLVLQDPFIFYGTVASNIRLYHPTMTFEQVEAAAKFVHAHDFIMQLSDGYEHQVIEQGRAFSSGQRQLIAFARTMAMDPKILLLDEATANIDSETEEAIQKSLAKMRHGRTTLAIAHRLSTIQDADQILVLNKGVIAERGTHETLIAQRGIYYNLYQLQLRGELL</sequence>
<dbReference type="AlphaFoldDB" id="A0A240C9R3"/>
<dbReference type="Pfam" id="PF00005">
    <property type="entry name" value="ABC_tran"/>
    <property type="match status" value="1"/>
</dbReference>
<organism evidence="13 14">
    <name type="scientific">Staphylococcus muscae</name>
    <dbReference type="NCBI Taxonomy" id="1294"/>
    <lineage>
        <taxon>Bacteria</taxon>
        <taxon>Bacillati</taxon>
        <taxon>Bacillota</taxon>
        <taxon>Bacilli</taxon>
        <taxon>Bacillales</taxon>
        <taxon>Staphylococcaceae</taxon>
        <taxon>Staphylococcus</taxon>
    </lineage>
</organism>
<dbReference type="Pfam" id="PF00664">
    <property type="entry name" value="ABC_membrane"/>
    <property type="match status" value="1"/>
</dbReference>
<dbReference type="PANTHER" id="PTHR43394:SF1">
    <property type="entry name" value="ATP-BINDING CASSETTE SUB-FAMILY B MEMBER 10, MITOCHONDRIAL"/>
    <property type="match status" value="1"/>
</dbReference>
<dbReference type="GO" id="GO:0016887">
    <property type="term" value="F:ATP hydrolysis activity"/>
    <property type="evidence" value="ECO:0007669"/>
    <property type="project" value="InterPro"/>
</dbReference>
<keyword evidence="5 13" id="KW-0067">ATP-binding</keyword>
<keyword evidence="7 9" id="KW-0472">Membrane</keyword>
<dbReference type="FunFam" id="3.40.50.300:FF:000287">
    <property type="entry name" value="Multidrug ABC transporter ATP-binding protein"/>
    <property type="match status" value="1"/>
</dbReference>
<dbReference type="Proteomes" id="UP000652995">
    <property type="component" value="Unassembled WGS sequence"/>
</dbReference>
<dbReference type="InterPro" id="IPR011527">
    <property type="entry name" value="ABC1_TM_dom"/>
</dbReference>
<dbReference type="Gene3D" id="1.20.1560.10">
    <property type="entry name" value="ABC transporter type 1, transmembrane domain"/>
    <property type="match status" value="1"/>
</dbReference>
<dbReference type="SUPFAM" id="SSF90123">
    <property type="entry name" value="ABC transporter transmembrane region"/>
    <property type="match status" value="1"/>
</dbReference>
<dbReference type="PROSITE" id="PS50929">
    <property type="entry name" value="ABC_TM1F"/>
    <property type="match status" value="1"/>
</dbReference>
<dbReference type="GO" id="GO:0005886">
    <property type="term" value="C:plasma membrane"/>
    <property type="evidence" value="ECO:0007669"/>
    <property type="project" value="UniProtKB-SubCell"/>
</dbReference>
<proteinExistence type="predicted"/>
<dbReference type="PANTHER" id="PTHR43394">
    <property type="entry name" value="ATP-DEPENDENT PERMEASE MDL1, MITOCHONDRIAL"/>
    <property type="match status" value="1"/>
</dbReference>
<feature type="domain" description="ABC transporter" evidence="10">
    <location>
        <begin position="354"/>
        <end position="588"/>
    </location>
</feature>
<protein>
    <submittedName>
        <fullName evidence="13">ABC transporter ATP-binding protein</fullName>
        <ecNumber evidence="13">3.6.3.-</ecNumber>
    </submittedName>
</protein>
<evidence type="ECO:0000313" key="12">
    <source>
        <dbReference type="EMBL" id="GGA87866.1"/>
    </source>
</evidence>
<gene>
    <name evidence="13" type="primary">yheH</name>
    <name evidence="12" type="ORF">GCM10007183_10090</name>
    <name evidence="13" type="ORF">SAMEA4412661_01936</name>
</gene>